<evidence type="ECO:0000313" key="2">
    <source>
        <dbReference type="Proteomes" id="UP000185769"/>
    </source>
</evidence>
<evidence type="ECO:0000313" key="1">
    <source>
        <dbReference type="EMBL" id="OIO29756.1"/>
    </source>
</evidence>
<accession>A0A1J4UXY2</accession>
<dbReference type="STRING" id="1805280.AUJ22_00795"/>
<dbReference type="InterPro" id="IPR025048">
    <property type="entry name" value="DUF3987"/>
</dbReference>
<dbReference type="Pfam" id="PF13148">
    <property type="entry name" value="DUF3987"/>
    <property type="match status" value="1"/>
</dbReference>
<name>A0A1J4UXY2_9BACT</name>
<dbReference type="EMBL" id="MNVM01000013">
    <property type="protein sequence ID" value="OIO29756.1"/>
    <property type="molecule type" value="Genomic_DNA"/>
</dbReference>
<organism evidence="1 2">
    <name type="scientific">Candidatus Nomurabacteria bacterium CG1_02_31_12</name>
    <dbReference type="NCBI Taxonomy" id="1805280"/>
    <lineage>
        <taxon>Bacteria</taxon>
        <taxon>Candidatus Nomuraibacteriota</taxon>
    </lineage>
</organism>
<proteinExistence type="predicted"/>
<reference evidence="1 2" key="1">
    <citation type="journal article" date="2016" name="Environ. Microbiol.">
        <title>Genomic resolution of a cold subsurface aquifer community provides metabolic insights for novel microbes adapted to high CO concentrations.</title>
        <authorList>
            <person name="Probst A.J."/>
            <person name="Castelle C.J."/>
            <person name="Singh A."/>
            <person name="Brown C.T."/>
            <person name="Anantharaman K."/>
            <person name="Sharon I."/>
            <person name="Hug L.A."/>
            <person name="Burstein D."/>
            <person name="Emerson J.B."/>
            <person name="Thomas B.C."/>
            <person name="Banfield J.F."/>
        </authorList>
    </citation>
    <scope>NUCLEOTIDE SEQUENCE [LARGE SCALE GENOMIC DNA]</scope>
    <source>
        <strain evidence="1">CG1_02_31_12</strain>
    </source>
</reference>
<protein>
    <recommendedName>
        <fullName evidence="3">DUF3987 domain-containing protein</fullName>
    </recommendedName>
</protein>
<comment type="caution">
    <text evidence="1">The sequence shown here is derived from an EMBL/GenBank/DDBJ whole genome shotgun (WGS) entry which is preliminary data.</text>
</comment>
<evidence type="ECO:0008006" key="3">
    <source>
        <dbReference type="Google" id="ProtNLM"/>
    </source>
</evidence>
<sequence>MADRALNNWINAYLNWTEDTEPAKIFHKWTALYVISSALRKKIRLSLGRLSVYPNLYIVFVAEPGVARKSQAIRFGEQIMSEIPDIIVSADSTTREALLDDLESALSEEQMPDGTTLRHCSLNVISKEFESFLGQKKENTKLLVLLTDLFDCQELPWKYRTKHSGSNVIPSVFFNLLAATTPDSLASSLPSSAIGGGLTSRIMCVWADKLYKKCTRPEETKAIIELKKKLVDDLFKISRMSGTIEFSPECFSKWDNWYSNYNEISPTRICDDPSFNAWYSRKPMYILKIAIICSAAKSSSLILEWEAIEQSLELVHNIEKDMGKVFSSIGKSLITSEVDLVMQIIKNKKFITEKNLLSMVWRDIDSNKFDNVIQTAMRTGKVMRGYLGPEGQKGAIWYYDTIWYKTIMEKDNESKN</sequence>
<gene>
    <name evidence="1" type="ORF">AUJ22_00795</name>
</gene>
<dbReference type="AlphaFoldDB" id="A0A1J4UXY2"/>
<dbReference type="Proteomes" id="UP000185769">
    <property type="component" value="Unassembled WGS sequence"/>
</dbReference>